<reference evidence="1" key="2">
    <citation type="submission" date="2024-05" db="EMBL/GenBank/DDBJ databases">
        <authorList>
            <person name="Chen H."/>
        </authorList>
    </citation>
    <scope>NUCLEOTIDE SEQUENCE</scope>
    <source>
        <strain evidence="1">CGMCC 7049</strain>
    </source>
</reference>
<dbReference type="RefSeq" id="WP_029257994.1">
    <property type="nucleotide sequence ID" value="NZ_CP157400.1"/>
</dbReference>
<gene>
    <name evidence="1" type="ORF">BB06_05095</name>
</gene>
<sequence>MNFKNHDEKLLANYLLEKLDDNNDIFAVISVMSRKMYELRRDRLDVYNAYRKLSREEHNHVVAEVLLPF</sequence>
<dbReference type="AlphaFoldDB" id="A0AAU7NKT7"/>
<protein>
    <submittedName>
        <fullName evidence="1">Uncharacterized protein</fullName>
    </submittedName>
</protein>
<dbReference type="EMBL" id="CP157400">
    <property type="protein sequence ID" value="XBS07613.1"/>
    <property type="molecule type" value="Genomic_DNA"/>
</dbReference>
<organism evidence="1">
    <name type="scientific">Pediococcus pentosaceus CGMCC 7049</name>
    <dbReference type="NCBI Taxonomy" id="1460385"/>
    <lineage>
        <taxon>Bacteria</taxon>
        <taxon>Bacillati</taxon>
        <taxon>Bacillota</taxon>
        <taxon>Bacilli</taxon>
        <taxon>Lactobacillales</taxon>
        <taxon>Lactobacillaceae</taxon>
        <taxon>Pediococcus</taxon>
    </lineage>
</organism>
<reference evidence="1" key="1">
    <citation type="submission" date="2014-02" db="EMBL/GenBank/DDBJ databases">
        <authorList>
            <person name="Zhao D."/>
            <person name="Dong X."/>
            <person name="Li Y."/>
            <person name="Lv L."/>
            <person name="Zhao D."/>
            <person name="Gao Y."/>
            <person name="Wang Y."/>
            <person name="Li Y."/>
        </authorList>
    </citation>
    <scope>NUCLEOTIDE SEQUENCE</scope>
    <source>
        <strain evidence="1">CGMCC 7049</strain>
    </source>
</reference>
<accession>A0AAU7NKT7</accession>
<name>A0AAU7NKT7_PEDPE</name>
<evidence type="ECO:0000313" key="1">
    <source>
        <dbReference type="EMBL" id="XBS07613.1"/>
    </source>
</evidence>
<proteinExistence type="predicted"/>